<proteinExistence type="predicted"/>
<feature type="region of interest" description="Disordered" evidence="2">
    <location>
        <begin position="129"/>
        <end position="167"/>
    </location>
</feature>
<evidence type="ECO:0000313" key="3">
    <source>
        <dbReference type="EMBL" id="GGK30988.1"/>
    </source>
</evidence>
<dbReference type="Proteomes" id="UP000600449">
    <property type="component" value="Unassembled WGS sequence"/>
</dbReference>
<evidence type="ECO:0000313" key="4">
    <source>
        <dbReference type="Proteomes" id="UP000600449"/>
    </source>
</evidence>
<gene>
    <name evidence="3" type="ORF">GCM10011322_16940</name>
</gene>
<protein>
    <recommendedName>
        <fullName evidence="5">FlgN protein</fullName>
    </recommendedName>
</protein>
<name>A0A917Q6Q8_9HYPH</name>
<dbReference type="RefSeq" id="WP_188911638.1">
    <property type="nucleotide sequence ID" value="NZ_BMMF01000004.1"/>
</dbReference>
<dbReference type="EMBL" id="BMMF01000004">
    <property type="protein sequence ID" value="GGK30988.1"/>
    <property type="molecule type" value="Genomic_DNA"/>
</dbReference>
<sequence>MWADEQNRAGAPAPRVATREAAGALVEEVRETMRELEKLLEVETAHLRAGRIRDGLSDEARKGALTSRYVQGLEALKANAVALARFVPEALERLKAEHAAFQRTIETNQVVLATARAVSEGLVRSLSGELSGGASPSGYGPQGARPGAAYGQGPARGGSPLVVSRSL</sequence>
<comment type="caution">
    <text evidence="3">The sequence shown here is derived from an EMBL/GenBank/DDBJ whole genome shotgun (WGS) entry which is preliminary data.</text>
</comment>
<keyword evidence="4" id="KW-1185">Reference proteome</keyword>
<organism evidence="3 4">
    <name type="scientific">Salinarimonas ramus</name>
    <dbReference type="NCBI Taxonomy" id="690164"/>
    <lineage>
        <taxon>Bacteria</taxon>
        <taxon>Pseudomonadati</taxon>
        <taxon>Pseudomonadota</taxon>
        <taxon>Alphaproteobacteria</taxon>
        <taxon>Hyphomicrobiales</taxon>
        <taxon>Salinarimonadaceae</taxon>
        <taxon>Salinarimonas</taxon>
    </lineage>
</organism>
<reference evidence="3 4" key="1">
    <citation type="journal article" date="2014" name="Int. J. Syst. Evol. Microbiol.">
        <title>Complete genome sequence of Corynebacterium casei LMG S-19264T (=DSM 44701T), isolated from a smear-ripened cheese.</title>
        <authorList>
            <consortium name="US DOE Joint Genome Institute (JGI-PGF)"/>
            <person name="Walter F."/>
            <person name="Albersmeier A."/>
            <person name="Kalinowski J."/>
            <person name="Ruckert C."/>
        </authorList>
    </citation>
    <scope>NUCLEOTIDE SEQUENCE [LARGE SCALE GENOMIC DNA]</scope>
    <source>
        <strain evidence="3 4">CGMCC 1.9161</strain>
    </source>
</reference>
<keyword evidence="1" id="KW-0175">Coiled coil</keyword>
<evidence type="ECO:0000256" key="1">
    <source>
        <dbReference type="SAM" id="Coils"/>
    </source>
</evidence>
<evidence type="ECO:0000256" key="2">
    <source>
        <dbReference type="SAM" id="MobiDB-lite"/>
    </source>
</evidence>
<dbReference type="AlphaFoldDB" id="A0A917Q6Q8"/>
<feature type="coiled-coil region" evidence="1">
    <location>
        <begin position="19"/>
        <end position="46"/>
    </location>
</feature>
<evidence type="ECO:0008006" key="5">
    <source>
        <dbReference type="Google" id="ProtNLM"/>
    </source>
</evidence>
<accession>A0A917Q6Q8</accession>